<dbReference type="RefSeq" id="WP_165096293.1">
    <property type="nucleotide sequence ID" value="NZ_CP049056.1"/>
</dbReference>
<keyword evidence="3" id="KW-0813">Transport</keyword>
<dbReference type="KEGG" id="hdh:G5B40_06010"/>
<dbReference type="GO" id="GO:0042597">
    <property type="term" value="C:periplasmic space"/>
    <property type="evidence" value="ECO:0007669"/>
    <property type="project" value="UniProtKB-SubCell"/>
</dbReference>
<dbReference type="PROSITE" id="PS51257">
    <property type="entry name" value="PROKAR_LIPOPROTEIN"/>
    <property type="match status" value="1"/>
</dbReference>
<dbReference type="AlphaFoldDB" id="A0A7L5BW30"/>
<feature type="signal peptide" evidence="6">
    <location>
        <begin position="1"/>
        <end position="22"/>
    </location>
</feature>
<comment type="subcellular location">
    <subcellularLocation>
        <location evidence="1">Periplasm</location>
    </subcellularLocation>
</comment>
<evidence type="ECO:0000256" key="6">
    <source>
        <dbReference type="SAM" id="SignalP"/>
    </source>
</evidence>
<name>A0A7L5BW30_9RHOB</name>
<dbReference type="Proteomes" id="UP000503336">
    <property type="component" value="Chromosome"/>
</dbReference>
<keyword evidence="8" id="KW-1185">Reference proteome</keyword>
<gene>
    <name evidence="7" type="ORF">G5B40_06010</name>
</gene>
<feature type="chain" id="PRO_5029598164" evidence="6">
    <location>
        <begin position="23"/>
        <end position="344"/>
    </location>
</feature>
<dbReference type="GO" id="GO:0055085">
    <property type="term" value="P:transmembrane transport"/>
    <property type="evidence" value="ECO:0007669"/>
    <property type="project" value="InterPro"/>
</dbReference>
<evidence type="ECO:0000256" key="4">
    <source>
        <dbReference type="ARBA" id="ARBA00022729"/>
    </source>
</evidence>
<dbReference type="InterPro" id="IPR038404">
    <property type="entry name" value="TRAP_DctP_sf"/>
</dbReference>
<evidence type="ECO:0000256" key="5">
    <source>
        <dbReference type="ARBA" id="ARBA00022764"/>
    </source>
</evidence>
<evidence type="ECO:0000313" key="8">
    <source>
        <dbReference type="Proteomes" id="UP000503336"/>
    </source>
</evidence>
<dbReference type="Pfam" id="PF03480">
    <property type="entry name" value="DctP"/>
    <property type="match status" value="1"/>
</dbReference>
<dbReference type="EMBL" id="CP049056">
    <property type="protein sequence ID" value="QIE55048.1"/>
    <property type="molecule type" value="Genomic_DNA"/>
</dbReference>
<evidence type="ECO:0000256" key="2">
    <source>
        <dbReference type="ARBA" id="ARBA00009023"/>
    </source>
</evidence>
<organism evidence="7 8">
    <name type="scientific">Pikeienuella piscinae</name>
    <dbReference type="NCBI Taxonomy" id="2748098"/>
    <lineage>
        <taxon>Bacteria</taxon>
        <taxon>Pseudomonadati</taxon>
        <taxon>Pseudomonadota</taxon>
        <taxon>Alphaproteobacteria</taxon>
        <taxon>Rhodobacterales</taxon>
        <taxon>Paracoccaceae</taxon>
        <taxon>Pikeienuella</taxon>
    </lineage>
</organism>
<dbReference type="PANTHER" id="PTHR33376:SF7">
    <property type="entry name" value="C4-DICARBOXYLATE-BINDING PROTEIN DCTB"/>
    <property type="match status" value="1"/>
</dbReference>
<keyword evidence="5" id="KW-0574">Periplasm</keyword>
<evidence type="ECO:0000256" key="3">
    <source>
        <dbReference type="ARBA" id="ARBA00022448"/>
    </source>
</evidence>
<sequence length="344" mass="36918">MTTRMILTAAALLAGLSCATSAQDKITLQLGTAAQPSWSLGKVINEVLKPKIEEYSDGRIDVVVHGGGSLCSEQACVEQVGLGQIDIASVSSGNVGAFGTTFDIINLPFLFRDQDAASAMLNGWLAEELSTRATADMGMHMLALIPVGGFRNVVNTEREVRVPADLNGLKIRVTKSPTEFNLVKAWGAAPIPYDWSSLYEGLQSGVVQGMYLQDPFTAAGKFYEVVSNITEVGAAWSAHPILMSQARYDALPDWARAAIDKAGADVQAAAFDYDLAWQTSAVTAMEGKVAVYQPTEAEMDLWREGAREAWVAVKGAYDPELARRILSEQQLDKLIADLEAAGAL</sequence>
<protein>
    <submittedName>
        <fullName evidence="7">TRAP transporter substrate-binding protein</fullName>
    </submittedName>
</protein>
<evidence type="ECO:0000256" key="1">
    <source>
        <dbReference type="ARBA" id="ARBA00004418"/>
    </source>
</evidence>
<proteinExistence type="inferred from homology"/>
<comment type="similarity">
    <text evidence="2">Belongs to the bacterial solute-binding protein 7 family.</text>
</comment>
<dbReference type="NCBIfam" id="NF037995">
    <property type="entry name" value="TRAP_S1"/>
    <property type="match status" value="1"/>
</dbReference>
<dbReference type="InterPro" id="IPR018389">
    <property type="entry name" value="DctP_fam"/>
</dbReference>
<keyword evidence="4 6" id="KW-0732">Signal</keyword>
<accession>A0A7L5BW30</accession>
<reference evidence="7 8" key="1">
    <citation type="submission" date="2020-02" db="EMBL/GenBank/DDBJ databases">
        <title>complete genome sequence of Rhodobacteraceae bacterium.</title>
        <authorList>
            <person name="Park J."/>
            <person name="Kim Y.-S."/>
            <person name="Kim K.-H."/>
        </authorList>
    </citation>
    <scope>NUCLEOTIDE SEQUENCE [LARGE SCALE GENOMIC DNA]</scope>
    <source>
        <strain evidence="7 8">RR4-56</strain>
    </source>
</reference>
<dbReference type="CDD" id="cd13603">
    <property type="entry name" value="PBP2_TRAP_Siap_TeaA_like"/>
    <property type="match status" value="1"/>
</dbReference>
<dbReference type="Gene3D" id="3.40.190.170">
    <property type="entry name" value="Bacterial extracellular solute-binding protein, family 7"/>
    <property type="match status" value="1"/>
</dbReference>
<dbReference type="PANTHER" id="PTHR33376">
    <property type="match status" value="1"/>
</dbReference>
<evidence type="ECO:0000313" key="7">
    <source>
        <dbReference type="EMBL" id="QIE55048.1"/>
    </source>
</evidence>